<dbReference type="GO" id="GO:0043590">
    <property type="term" value="C:bacterial nucleoid"/>
    <property type="evidence" value="ECO:0007669"/>
    <property type="project" value="UniProtKB-UniRule"/>
</dbReference>
<keyword evidence="2" id="KW-0963">Cytoplasm</keyword>
<name>A0A174Z363_9FIRM</name>
<dbReference type="GO" id="GO:0005829">
    <property type="term" value="C:cytosol"/>
    <property type="evidence" value="ECO:0007669"/>
    <property type="project" value="TreeGrafter"/>
</dbReference>
<evidence type="ECO:0000313" key="3">
    <source>
        <dbReference type="EMBL" id="CUQ81835.1"/>
    </source>
</evidence>
<dbReference type="HAMAP" id="MF_00274">
    <property type="entry name" value="DNA_YbaB_EbfC"/>
    <property type="match status" value="1"/>
</dbReference>
<comment type="function">
    <text evidence="2">Binds to DNA and alters its conformation. May be involved in regulation of gene expression, nucleoid organization and DNA protection.</text>
</comment>
<evidence type="ECO:0000313" key="5">
    <source>
        <dbReference type="Proteomes" id="UP000095662"/>
    </source>
</evidence>
<dbReference type="OrthoDB" id="9795263at2"/>
<dbReference type="SUPFAM" id="SSF82607">
    <property type="entry name" value="YbaB-like"/>
    <property type="match status" value="1"/>
</dbReference>
<dbReference type="EMBL" id="JAQLXW010000004">
    <property type="protein sequence ID" value="MDB8003237.1"/>
    <property type="molecule type" value="Genomic_DNA"/>
</dbReference>
<protein>
    <recommendedName>
        <fullName evidence="2">Nucleoid-associated protein ERS852540_00358</fullName>
    </recommendedName>
</protein>
<dbReference type="PANTHER" id="PTHR33449">
    <property type="entry name" value="NUCLEOID-ASSOCIATED PROTEIN YBAB"/>
    <property type="match status" value="1"/>
</dbReference>
<sequence>MKARLPKEYQNRGANNMNSMIKQAQKMQEDIERVQAELEARDFTASAAGGMIEVTMSGAKVLKEVKLNPEVVDKDAIEDLQDVIVAGVNAVITQIEEVSAAEMEKVTGGVNIPGLV</sequence>
<dbReference type="STRING" id="39492.ERS852540_00358"/>
<dbReference type="InterPro" id="IPR004401">
    <property type="entry name" value="YbaB/EbfC"/>
</dbReference>
<dbReference type="GO" id="GO:0003677">
    <property type="term" value="F:DNA binding"/>
    <property type="evidence" value="ECO:0007669"/>
    <property type="project" value="UniProtKB-UniRule"/>
</dbReference>
<accession>A0A174Z363</accession>
<dbReference type="NCBIfam" id="TIGR00103">
    <property type="entry name" value="DNA_YbaB_EbfC"/>
    <property type="match status" value="1"/>
</dbReference>
<reference evidence="3 5" key="1">
    <citation type="submission" date="2015-09" db="EMBL/GenBank/DDBJ databases">
        <authorList>
            <consortium name="Pathogen Informatics"/>
        </authorList>
    </citation>
    <scope>NUCLEOTIDE SEQUENCE [LARGE SCALE GENOMIC DNA]</scope>
    <source>
        <strain evidence="3 5">2789STDY5834928</strain>
    </source>
</reference>
<dbReference type="EMBL" id="CZBY01000002">
    <property type="protein sequence ID" value="CUQ81835.1"/>
    <property type="molecule type" value="Genomic_DNA"/>
</dbReference>
<dbReference type="PIRSF" id="PIRSF004555">
    <property type="entry name" value="UCP004555"/>
    <property type="match status" value="1"/>
</dbReference>
<dbReference type="AlphaFoldDB" id="A0A174Z363"/>
<evidence type="ECO:0000256" key="1">
    <source>
        <dbReference type="ARBA" id="ARBA00023125"/>
    </source>
</evidence>
<evidence type="ECO:0000256" key="2">
    <source>
        <dbReference type="HAMAP-Rule" id="MF_00274"/>
    </source>
</evidence>
<proteinExistence type="inferred from homology"/>
<dbReference type="Proteomes" id="UP000095662">
    <property type="component" value="Unassembled WGS sequence"/>
</dbReference>
<comment type="subcellular location">
    <subcellularLocation>
        <location evidence="2">Cytoplasm</location>
        <location evidence="2">Nucleoid</location>
    </subcellularLocation>
</comment>
<dbReference type="Gene3D" id="3.30.1310.10">
    <property type="entry name" value="Nucleoid-associated protein YbaB-like domain"/>
    <property type="match status" value="1"/>
</dbReference>
<dbReference type="Proteomes" id="UP001210809">
    <property type="component" value="Unassembled WGS sequence"/>
</dbReference>
<keyword evidence="1 2" id="KW-0238">DNA-binding</keyword>
<gene>
    <name evidence="3" type="ORF">ERS852540_00358</name>
    <name evidence="4" type="ORF">PNE09_04045</name>
</gene>
<dbReference type="InterPro" id="IPR036894">
    <property type="entry name" value="YbaB-like_sf"/>
</dbReference>
<comment type="similarity">
    <text evidence="2">Belongs to the YbaB/EbfC family.</text>
</comment>
<evidence type="ECO:0000313" key="4">
    <source>
        <dbReference type="EMBL" id="MDB8003237.1"/>
    </source>
</evidence>
<dbReference type="PANTHER" id="PTHR33449:SF1">
    <property type="entry name" value="NUCLEOID-ASSOCIATED PROTEIN YBAB"/>
    <property type="match status" value="1"/>
</dbReference>
<dbReference type="Pfam" id="PF02575">
    <property type="entry name" value="YbaB_DNA_bd"/>
    <property type="match status" value="1"/>
</dbReference>
<comment type="subunit">
    <text evidence="2">Homodimer.</text>
</comment>
<organism evidence="3 5">
    <name type="scientific">[Eubacterium] siraeum</name>
    <dbReference type="NCBI Taxonomy" id="39492"/>
    <lineage>
        <taxon>Bacteria</taxon>
        <taxon>Bacillati</taxon>
        <taxon>Bacillota</taxon>
        <taxon>Clostridia</taxon>
        <taxon>Eubacteriales</taxon>
        <taxon>Oscillospiraceae</taxon>
        <taxon>Oscillospiraceae incertae sedis</taxon>
    </lineage>
</organism>
<reference evidence="4" key="2">
    <citation type="submission" date="2023-01" db="EMBL/GenBank/DDBJ databases">
        <title>Human gut microbiome strain richness.</title>
        <authorList>
            <person name="Chen-Liaw A."/>
        </authorList>
    </citation>
    <scope>NUCLEOTIDE SEQUENCE</scope>
    <source>
        <strain evidence="4">1001283st1_G1_1001283B150217_161031</strain>
    </source>
</reference>